<comment type="caution">
    <text evidence="6">The sequence shown here is derived from an EMBL/GenBank/DDBJ whole genome shotgun (WGS) entry which is preliminary data.</text>
</comment>
<dbReference type="InterPro" id="IPR000504">
    <property type="entry name" value="RRM_dom"/>
</dbReference>
<dbReference type="EMBL" id="JALLPB020000863">
    <property type="protein sequence ID" value="KAL3806206.1"/>
    <property type="molecule type" value="Genomic_DNA"/>
</dbReference>
<evidence type="ECO:0000313" key="7">
    <source>
        <dbReference type="Proteomes" id="UP001530377"/>
    </source>
</evidence>
<feature type="region of interest" description="Disordered" evidence="4">
    <location>
        <begin position="281"/>
        <end position="321"/>
    </location>
</feature>
<evidence type="ECO:0000259" key="5">
    <source>
        <dbReference type="PROSITE" id="PS50102"/>
    </source>
</evidence>
<dbReference type="SUPFAM" id="SSF54928">
    <property type="entry name" value="RNA-binding domain, RBD"/>
    <property type="match status" value="2"/>
</dbReference>
<dbReference type="PROSITE" id="PS50102">
    <property type="entry name" value="RRM"/>
    <property type="match status" value="1"/>
</dbReference>
<evidence type="ECO:0000256" key="4">
    <source>
        <dbReference type="SAM" id="MobiDB-lite"/>
    </source>
</evidence>
<dbReference type="AlphaFoldDB" id="A0ABD3R3N2"/>
<evidence type="ECO:0000256" key="1">
    <source>
        <dbReference type="ARBA" id="ARBA00022737"/>
    </source>
</evidence>
<dbReference type="InterPro" id="IPR050666">
    <property type="entry name" value="ESRP"/>
</dbReference>
<feature type="compositionally biased region" description="Basic and acidic residues" evidence="4">
    <location>
        <begin position="214"/>
        <end position="224"/>
    </location>
</feature>
<evidence type="ECO:0000313" key="6">
    <source>
        <dbReference type="EMBL" id="KAL3806206.1"/>
    </source>
</evidence>
<dbReference type="InterPro" id="IPR012677">
    <property type="entry name" value="Nucleotide-bd_a/b_plait_sf"/>
</dbReference>
<feature type="compositionally biased region" description="Gly residues" evidence="4">
    <location>
        <begin position="281"/>
        <end position="302"/>
    </location>
</feature>
<feature type="domain" description="RRM" evidence="5">
    <location>
        <begin position="324"/>
        <end position="401"/>
    </location>
</feature>
<keyword evidence="7" id="KW-1185">Reference proteome</keyword>
<dbReference type="SMART" id="SM00360">
    <property type="entry name" value="RRM"/>
    <property type="match status" value="2"/>
</dbReference>
<feature type="compositionally biased region" description="Basic and acidic residues" evidence="4">
    <location>
        <begin position="1"/>
        <end position="16"/>
    </location>
</feature>
<evidence type="ECO:0000256" key="3">
    <source>
        <dbReference type="PROSITE-ProRule" id="PRU00176"/>
    </source>
</evidence>
<dbReference type="InterPro" id="IPR035979">
    <property type="entry name" value="RBD_domain_sf"/>
</dbReference>
<evidence type="ECO:0000256" key="2">
    <source>
        <dbReference type="ARBA" id="ARBA00022884"/>
    </source>
</evidence>
<keyword evidence="2 3" id="KW-0694">RNA-binding</keyword>
<dbReference type="Proteomes" id="UP001530377">
    <property type="component" value="Unassembled WGS sequence"/>
</dbReference>
<keyword evidence="1" id="KW-0677">Repeat</keyword>
<accession>A0ABD3R3N2</accession>
<name>A0ABD3R3N2_9STRA</name>
<dbReference type="PANTHER" id="PTHR13976">
    <property type="entry name" value="HETEROGENEOUS NUCLEAR RIBONUCLEOPROTEIN-RELATED"/>
    <property type="match status" value="1"/>
</dbReference>
<reference evidence="6 7" key="1">
    <citation type="submission" date="2024-10" db="EMBL/GenBank/DDBJ databases">
        <title>Updated reference genomes for cyclostephanoid diatoms.</title>
        <authorList>
            <person name="Roberts W.R."/>
            <person name="Alverson A.J."/>
        </authorList>
    </citation>
    <scope>NUCLEOTIDE SEQUENCE [LARGE SCALE GENOMIC DNA]</scope>
    <source>
        <strain evidence="6 7">AJA228-03</strain>
    </source>
</reference>
<feature type="region of interest" description="Disordered" evidence="4">
    <location>
        <begin position="213"/>
        <end position="257"/>
    </location>
</feature>
<feature type="region of interest" description="Disordered" evidence="4">
    <location>
        <begin position="1"/>
        <end position="31"/>
    </location>
</feature>
<dbReference type="Gene3D" id="3.30.70.330">
    <property type="match status" value="2"/>
</dbReference>
<dbReference type="Pfam" id="PF00076">
    <property type="entry name" value="RRM_1"/>
    <property type="match status" value="1"/>
</dbReference>
<sequence length="414" mass="43900">MQGEQHWDVAHADEQSGNRPPGIQQQQQQVQQQGLHAVDQSFLGFGINQNWGGGFGQMMPPQGYHLGGIDGSQLMPGLSASMDPLESLLGSFPCVRVRGIPYEATPEDVLVFFQGLVVIDVVLVSSSHPEEELGEAFVVFANPMDFQMGLQRDHQIMGNRYLEIFQGKRSDYYAAIASQHHHMHDAGGPLVGQAGDAIGGKVAPGIALGLADPSSRDAAVERGDPGPPSATAADAAAAWRKTGANSTVPRNANQNGVAGGGNVGGVVPSYHNNGGYGGGGGGGRGVNTGGGRGNNPGGGRGYRGNTYRAEGHQGGGIREGPHTGYIRLRGLPFNATRQDILNFFKDFKPLESSVILTYRADGRATGEGYVAFDDVEDAKGAMSLHRRTIGSRYVELFISNKEEYKRNVSRSTQS</sequence>
<protein>
    <recommendedName>
        <fullName evidence="5">RRM domain-containing protein</fullName>
    </recommendedName>
</protein>
<gene>
    <name evidence="6" type="ORF">ACHAXA_004585</name>
</gene>
<dbReference type="CDD" id="cd12254">
    <property type="entry name" value="RRM_hnRNPH_ESRPs_RBM12_like"/>
    <property type="match status" value="2"/>
</dbReference>
<organism evidence="6 7">
    <name type="scientific">Cyclostephanos tholiformis</name>
    <dbReference type="NCBI Taxonomy" id="382380"/>
    <lineage>
        <taxon>Eukaryota</taxon>
        <taxon>Sar</taxon>
        <taxon>Stramenopiles</taxon>
        <taxon>Ochrophyta</taxon>
        <taxon>Bacillariophyta</taxon>
        <taxon>Coscinodiscophyceae</taxon>
        <taxon>Thalassiosirophycidae</taxon>
        <taxon>Stephanodiscales</taxon>
        <taxon>Stephanodiscaceae</taxon>
        <taxon>Cyclostephanos</taxon>
    </lineage>
</organism>
<dbReference type="GO" id="GO:0003723">
    <property type="term" value="F:RNA binding"/>
    <property type="evidence" value="ECO:0007669"/>
    <property type="project" value="UniProtKB-UniRule"/>
</dbReference>
<proteinExistence type="predicted"/>